<feature type="region of interest" description="Disordered" evidence="5">
    <location>
        <begin position="27"/>
        <end position="48"/>
    </location>
</feature>
<gene>
    <name evidence="6" type="ORF">K470DRAFT_218380</name>
</gene>
<dbReference type="PROSITE" id="PS50082">
    <property type="entry name" value="WD_REPEATS_2"/>
    <property type="match status" value="1"/>
</dbReference>
<organism evidence="6 7">
    <name type="scientific">Piedraia hortae CBS 480.64</name>
    <dbReference type="NCBI Taxonomy" id="1314780"/>
    <lineage>
        <taxon>Eukaryota</taxon>
        <taxon>Fungi</taxon>
        <taxon>Dikarya</taxon>
        <taxon>Ascomycota</taxon>
        <taxon>Pezizomycotina</taxon>
        <taxon>Dothideomycetes</taxon>
        <taxon>Dothideomycetidae</taxon>
        <taxon>Capnodiales</taxon>
        <taxon>Piedraiaceae</taxon>
        <taxon>Piedraia</taxon>
    </lineage>
</organism>
<dbReference type="PANTHER" id="PTHR22839">
    <property type="entry name" value="THO COMPLEX SUBUNIT 3 THO3"/>
    <property type="match status" value="1"/>
</dbReference>
<evidence type="ECO:0000256" key="4">
    <source>
        <dbReference type="PROSITE-ProRule" id="PRU00221"/>
    </source>
</evidence>
<dbReference type="InterPro" id="IPR019775">
    <property type="entry name" value="WD40_repeat_CS"/>
</dbReference>
<sequence length="354" mass="36948">MAPVVQSCSIKKSDLGRFFKSVRPTVYSESSPRSSTTSSNAVSPSWSATGASLATCSGISIRIWNPERAGARNSSTELRNAHPRGGVEYGSIGIPGEMVDAVSFCPTRENVLASTGADNMVRVWDVRLPSSGPCGGTSRPASLAWSPDGNQLLVCARKGSSIAGLELRCLSLEKNSGGEPLDYMSISFSNSGAELFAPTAAGPVALLDWPSGKSFRMLRGLSGPSLAAVHSPLGGSIAVGCQDSIIALWDTRTFFCVLTMQTPLGGSAPAGNLSYSFDGQYLCSGSASCNTGIVPPAAAKKDSGALNIYWAESGEIIYTVETQSIPTHVAWHPNQHLVAYTSDSGLRTFGLGVL</sequence>
<keyword evidence="7" id="KW-1185">Reference proteome</keyword>
<keyword evidence="2" id="KW-0677">Repeat</keyword>
<dbReference type="OrthoDB" id="340259at2759"/>
<keyword evidence="1 4" id="KW-0853">WD repeat</keyword>
<dbReference type="Proteomes" id="UP000799421">
    <property type="component" value="Unassembled WGS sequence"/>
</dbReference>
<dbReference type="EMBL" id="MU005988">
    <property type="protein sequence ID" value="KAF2859836.1"/>
    <property type="molecule type" value="Genomic_DNA"/>
</dbReference>
<name>A0A6A7BWU4_9PEZI</name>
<evidence type="ECO:0000256" key="5">
    <source>
        <dbReference type="SAM" id="MobiDB-lite"/>
    </source>
</evidence>
<evidence type="ECO:0000256" key="1">
    <source>
        <dbReference type="ARBA" id="ARBA00022574"/>
    </source>
</evidence>
<dbReference type="Pfam" id="PF00400">
    <property type="entry name" value="WD40"/>
    <property type="match status" value="1"/>
</dbReference>
<dbReference type="GO" id="GO:0006406">
    <property type="term" value="P:mRNA export from nucleus"/>
    <property type="evidence" value="ECO:0007669"/>
    <property type="project" value="InterPro"/>
</dbReference>
<comment type="similarity">
    <text evidence="3">Belongs to the THOC3 family.</text>
</comment>
<evidence type="ECO:0000313" key="6">
    <source>
        <dbReference type="EMBL" id="KAF2859836.1"/>
    </source>
</evidence>
<dbReference type="AlphaFoldDB" id="A0A6A7BWU4"/>
<dbReference type="PANTHER" id="PTHR22839:SF0">
    <property type="entry name" value="THO COMPLEX SUBUNIT 3"/>
    <property type="match status" value="1"/>
</dbReference>
<dbReference type="SMART" id="SM00320">
    <property type="entry name" value="WD40"/>
    <property type="match status" value="5"/>
</dbReference>
<reference evidence="6" key="1">
    <citation type="journal article" date="2020" name="Stud. Mycol.">
        <title>101 Dothideomycetes genomes: a test case for predicting lifestyles and emergence of pathogens.</title>
        <authorList>
            <person name="Haridas S."/>
            <person name="Albert R."/>
            <person name="Binder M."/>
            <person name="Bloem J."/>
            <person name="Labutti K."/>
            <person name="Salamov A."/>
            <person name="Andreopoulos B."/>
            <person name="Baker S."/>
            <person name="Barry K."/>
            <person name="Bills G."/>
            <person name="Bluhm B."/>
            <person name="Cannon C."/>
            <person name="Castanera R."/>
            <person name="Culley D."/>
            <person name="Daum C."/>
            <person name="Ezra D."/>
            <person name="Gonzalez J."/>
            <person name="Henrissat B."/>
            <person name="Kuo A."/>
            <person name="Liang C."/>
            <person name="Lipzen A."/>
            <person name="Lutzoni F."/>
            <person name="Magnuson J."/>
            <person name="Mondo S."/>
            <person name="Nolan M."/>
            <person name="Ohm R."/>
            <person name="Pangilinan J."/>
            <person name="Park H.-J."/>
            <person name="Ramirez L."/>
            <person name="Alfaro M."/>
            <person name="Sun H."/>
            <person name="Tritt A."/>
            <person name="Yoshinaga Y."/>
            <person name="Zwiers L.-H."/>
            <person name="Turgeon B."/>
            <person name="Goodwin S."/>
            <person name="Spatafora J."/>
            <person name="Crous P."/>
            <person name="Grigoriev I."/>
        </authorList>
    </citation>
    <scope>NUCLEOTIDE SEQUENCE</scope>
    <source>
        <strain evidence="6">CBS 480.64</strain>
    </source>
</reference>
<proteinExistence type="inferred from homology"/>
<dbReference type="SUPFAM" id="SSF50978">
    <property type="entry name" value="WD40 repeat-like"/>
    <property type="match status" value="1"/>
</dbReference>
<accession>A0A6A7BWU4</accession>
<evidence type="ECO:0000256" key="3">
    <source>
        <dbReference type="ARBA" id="ARBA00046343"/>
    </source>
</evidence>
<dbReference type="PROSITE" id="PS00678">
    <property type="entry name" value="WD_REPEATS_1"/>
    <property type="match status" value="1"/>
</dbReference>
<dbReference type="InterPro" id="IPR036322">
    <property type="entry name" value="WD40_repeat_dom_sf"/>
</dbReference>
<evidence type="ECO:0000256" key="2">
    <source>
        <dbReference type="ARBA" id="ARBA00022737"/>
    </source>
</evidence>
<dbReference type="InterPro" id="IPR015943">
    <property type="entry name" value="WD40/YVTN_repeat-like_dom_sf"/>
</dbReference>
<evidence type="ECO:0000313" key="7">
    <source>
        <dbReference type="Proteomes" id="UP000799421"/>
    </source>
</evidence>
<feature type="repeat" description="WD" evidence="4">
    <location>
        <begin position="99"/>
        <end position="127"/>
    </location>
</feature>
<dbReference type="Gene3D" id="2.130.10.10">
    <property type="entry name" value="YVTN repeat-like/Quinoprotein amine dehydrogenase"/>
    <property type="match status" value="2"/>
</dbReference>
<dbReference type="GO" id="GO:0000445">
    <property type="term" value="C:THO complex part of transcription export complex"/>
    <property type="evidence" value="ECO:0007669"/>
    <property type="project" value="TreeGrafter"/>
</dbReference>
<dbReference type="InterPro" id="IPR001680">
    <property type="entry name" value="WD40_rpt"/>
</dbReference>
<protein>
    <submittedName>
        <fullName evidence="6">WD40 repeat-like protein</fullName>
    </submittedName>
</protein>
<dbReference type="InterPro" id="IPR040132">
    <property type="entry name" value="Tex1/THOC3"/>
</dbReference>